<name>A0A1Z4N2X1_9CYAN</name>
<protein>
    <submittedName>
        <fullName evidence="1">Uncharacterized protein</fullName>
    </submittedName>
</protein>
<dbReference type="AlphaFoldDB" id="A0A1Z4N2X1"/>
<reference evidence="1 2" key="1">
    <citation type="submission" date="2017-06" db="EMBL/GenBank/DDBJ databases">
        <title>Genome sequencing of cyanobaciteial culture collection at National Institute for Environmental Studies (NIES).</title>
        <authorList>
            <person name="Hirose Y."/>
            <person name="Shimura Y."/>
            <person name="Fujisawa T."/>
            <person name="Nakamura Y."/>
            <person name="Kawachi M."/>
        </authorList>
    </citation>
    <scope>NUCLEOTIDE SEQUENCE [LARGE SCALE GENOMIC DNA]</scope>
    <source>
        <strain evidence="1 2">NIES-37</strain>
    </source>
</reference>
<evidence type="ECO:0000313" key="1">
    <source>
        <dbReference type="EMBL" id="BAZ00041.1"/>
    </source>
</evidence>
<evidence type="ECO:0000313" key="2">
    <source>
        <dbReference type="Proteomes" id="UP000218785"/>
    </source>
</evidence>
<gene>
    <name evidence="1" type="ORF">NIES37_40240</name>
</gene>
<dbReference type="EMBL" id="AP018248">
    <property type="protein sequence ID" value="BAZ00041.1"/>
    <property type="molecule type" value="Genomic_DNA"/>
</dbReference>
<keyword evidence="2" id="KW-1185">Reference proteome</keyword>
<accession>A0A1Z4N2X1</accession>
<dbReference type="KEGG" id="ttq:NIES37_40240"/>
<proteinExistence type="predicted"/>
<sequence length="90" mass="10176">MGHGKDVTLFRHQSQESFSSSPTQLLIANYTKHLWGGHLACPISLFPDYVIPIQTMFATNKFFSREHPQSFGISNDLTGAHWCQLQLKAI</sequence>
<organism evidence="1 2">
    <name type="scientific">Tolypothrix tenuis PCC 7101</name>
    <dbReference type="NCBI Taxonomy" id="231146"/>
    <lineage>
        <taxon>Bacteria</taxon>
        <taxon>Bacillati</taxon>
        <taxon>Cyanobacteriota</taxon>
        <taxon>Cyanophyceae</taxon>
        <taxon>Nostocales</taxon>
        <taxon>Tolypothrichaceae</taxon>
        <taxon>Tolypothrix</taxon>
    </lineage>
</organism>
<dbReference type="Proteomes" id="UP000218785">
    <property type="component" value="Chromosome"/>
</dbReference>